<evidence type="ECO:0000256" key="3">
    <source>
        <dbReference type="ARBA" id="ARBA00022679"/>
    </source>
</evidence>
<proteinExistence type="predicted"/>
<evidence type="ECO:0000256" key="5">
    <source>
        <dbReference type="ARBA" id="ARBA00023315"/>
    </source>
</evidence>
<dbReference type="InterPro" id="IPR010137">
    <property type="entry name" value="Lipid_A_LpxA"/>
</dbReference>
<keyword evidence="2" id="KW-0441">Lipid A biosynthesis</keyword>
<dbReference type="GO" id="GO:0009245">
    <property type="term" value="P:lipid A biosynthetic process"/>
    <property type="evidence" value="ECO:0007669"/>
    <property type="project" value="UniProtKB-KW"/>
</dbReference>
<evidence type="ECO:0000313" key="7">
    <source>
        <dbReference type="EMBL" id="MBL6818036.1"/>
    </source>
</evidence>
<dbReference type="PANTHER" id="PTHR43480">
    <property type="entry name" value="ACYL-[ACYL-CARRIER-PROTEIN]--UDP-N-ACETYLGLUCOSAMINE O-ACYLTRANSFERASE"/>
    <property type="match status" value="1"/>
</dbReference>
<dbReference type="Pfam" id="PF13720">
    <property type="entry name" value="Acetyltransf_11"/>
    <property type="match status" value="1"/>
</dbReference>
<dbReference type="NCBIfam" id="TIGR01852">
    <property type="entry name" value="lipid_A_lpxA"/>
    <property type="match status" value="1"/>
</dbReference>
<dbReference type="InterPro" id="IPR037157">
    <property type="entry name" value="Acetyltransf_C_sf"/>
</dbReference>
<dbReference type="InterPro" id="IPR011004">
    <property type="entry name" value="Trimer_LpxA-like_sf"/>
</dbReference>
<dbReference type="InterPro" id="IPR029098">
    <property type="entry name" value="Acetyltransf_C"/>
</dbReference>
<dbReference type="InterPro" id="IPR001451">
    <property type="entry name" value="Hexapep"/>
</dbReference>
<name>A0A937LL09_9GAMM</name>
<dbReference type="GO" id="GO:0008780">
    <property type="term" value="F:acyl-[acyl-carrier-protein]-UDP-N-acetylglucosamine O-acyltransferase activity"/>
    <property type="evidence" value="ECO:0007669"/>
    <property type="project" value="UniProtKB-EC"/>
</dbReference>
<comment type="caution">
    <text evidence="7">The sequence shown here is derived from an EMBL/GenBank/DDBJ whole genome shotgun (WGS) entry which is preliminary data.</text>
</comment>
<dbReference type="GO" id="GO:0016020">
    <property type="term" value="C:membrane"/>
    <property type="evidence" value="ECO:0007669"/>
    <property type="project" value="GOC"/>
</dbReference>
<dbReference type="SUPFAM" id="SSF51161">
    <property type="entry name" value="Trimeric LpxA-like enzymes"/>
    <property type="match status" value="1"/>
</dbReference>
<dbReference type="Proteomes" id="UP000711391">
    <property type="component" value="Unassembled WGS sequence"/>
</dbReference>
<dbReference type="AlphaFoldDB" id="A0A937LL09"/>
<keyword evidence="1" id="KW-0444">Lipid biosynthesis</keyword>
<evidence type="ECO:0000256" key="1">
    <source>
        <dbReference type="ARBA" id="ARBA00022516"/>
    </source>
</evidence>
<dbReference type="EMBL" id="JADHQD010000005">
    <property type="protein sequence ID" value="MBL6818036.1"/>
    <property type="molecule type" value="Genomic_DNA"/>
</dbReference>
<organism evidence="7 8">
    <name type="scientific">SAR86 cluster bacterium</name>
    <dbReference type="NCBI Taxonomy" id="2030880"/>
    <lineage>
        <taxon>Bacteria</taxon>
        <taxon>Pseudomonadati</taxon>
        <taxon>Pseudomonadota</taxon>
        <taxon>Gammaproteobacteria</taxon>
        <taxon>SAR86 cluster</taxon>
    </lineage>
</organism>
<keyword evidence="3 7" id="KW-0808">Transferase</keyword>
<gene>
    <name evidence="7" type="primary">lpxA</name>
    <name evidence="7" type="ORF">ISQ64_01370</name>
</gene>
<dbReference type="Gene3D" id="2.160.10.10">
    <property type="entry name" value="Hexapeptide repeat proteins"/>
    <property type="match status" value="1"/>
</dbReference>
<keyword evidence="4" id="KW-0443">Lipid metabolism</keyword>
<dbReference type="NCBIfam" id="NF003657">
    <property type="entry name" value="PRK05289.1"/>
    <property type="match status" value="1"/>
</dbReference>
<evidence type="ECO:0000256" key="2">
    <source>
        <dbReference type="ARBA" id="ARBA00022556"/>
    </source>
</evidence>
<evidence type="ECO:0000259" key="6">
    <source>
        <dbReference type="Pfam" id="PF13720"/>
    </source>
</evidence>
<dbReference type="PIRSF" id="PIRSF000456">
    <property type="entry name" value="UDP-GlcNAc_acltr"/>
    <property type="match status" value="1"/>
</dbReference>
<sequence length="259" mass="28212">MYIDPSSIISNSAKIHQSVQIGPYCIIGDDVEIDRGTVIKSHAVIKGPSKIGINNIIYQFSSIGEDTPDTKYNGEKTTLLIGDNNIFREGVTVHRGTVQDKGVTQIGSDNLLMAYTHIAHDCVVGNNNIFANNAGIAGHVNVGNNVILGGYSAVHQFCNLGDYSFSGMNTSITMDVPAFVKVASNPARVVGLNSVGMARNEIPSESITLIKKAFKITYIKGYKFEDAIKQLDKMYSETKDNFLDIYIQSIKVSTRGILR</sequence>
<dbReference type="Pfam" id="PF00132">
    <property type="entry name" value="Hexapep"/>
    <property type="match status" value="2"/>
</dbReference>
<dbReference type="Gene3D" id="1.20.1180.10">
    <property type="entry name" value="Udp N-acetylglucosamine O-acyltransferase, C-terminal domain"/>
    <property type="match status" value="1"/>
</dbReference>
<protein>
    <submittedName>
        <fullName evidence="7">Acyl-ACP--UDP-N-acetylglucosamine O-acyltransferase</fullName>
        <ecNumber evidence="7">2.3.1.129</ecNumber>
    </submittedName>
</protein>
<reference evidence="7" key="1">
    <citation type="submission" date="2020-10" db="EMBL/GenBank/DDBJ databases">
        <title>Microbiome of the Black Sea water column analyzed by genome centric metagenomics.</title>
        <authorList>
            <person name="Cabello-Yeves P.J."/>
            <person name="Callieri C."/>
            <person name="Picazo A."/>
            <person name="Mehrshad M."/>
            <person name="Haro-Moreno J.M."/>
            <person name="Roda-Garcia J."/>
            <person name="Dzembekova N."/>
            <person name="Slabakova V."/>
            <person name="Slabakova N."/>
            <person name="Moncheva S."/>
            <person name="Rodriguez-Valera F."/>
        </authorList>
    </citation>
    <scope>NUCLEOTIDE SEQUENCE</scope>
    <source>
        <strain evidence="7">BS307-5m-G50</strain>
    </source>
</reference>
<feature type="domain" description="UDP N-acetylglucosamine O-acyltransferase C-terminal" evidence="6">
    <location>
        <begin position="175"/>
        <end position="257"/>
    </location>
</feature>
<keyword evidence="5 7" id="KW-0012">Acyltransferase</keyword>
<dbReference type="CDD" id="cd03351">
    <property type="entry name" value="LbH_UDP-GlcNAc_AT"/>
    <property type="match status" value="1"/>
</dbReference>
<evidence type="ECO:0000256" key="4">
    <source>
        <dbReference type="ARBA" id="ARBA00023098"/>
    </source>
</evidence>
<dbReference type="EC" id="2.3.1.129" evidence="7"/>
<dbReference type="PANTHER" id="PTHR43480:SF1">
    <property type="entry name" value="ACYL-[ACYL-CARRIER-PROTEIN]--UDP-N-ACETYLGLUCOSAMINE O-ACYLTRANSFERASE, MITOCHONDRIAL-RELATED"/>
    <property type="match status" value="1"/>
</dbReference>
<accession>A0A937LL09</accession>
<evidence type="ECO:0000313" key="8">
    <source>
        <dbReference type="Proteomes" id="UP000711391"/>
    </source>
</evidence>